<accession>A0A2G8JFD8</accession>
<dbReference type="InterPro" id="IPR008980">
    <property type="entry name" value="Capsid_hemagglutn"/>
</dbReference>
<keyword evidence="1" id="KW-1133">Transmembrane helix</keyword>
<feature type="transmembrane region" description="Helical" evidence="1">
    <location>
        <begin position="229"/>
        <end position="248"/>
    </location>
</feature>
<comment type="caution">
    <text evidence="2">The sequence shown here is derived from an EMBL/GenBank/DDBJ whole genome shotgun (WGS) entry which is preliminary data.</text>
</comment>
<dbReference type="OrthoDB" id="5958324at2759"/>
<dbReference type="SUPFAM" id="SSF49818">
    <property type="entry name" value="Viral protein domain"/>
    <property type="match status" value="1"/>
</dbReference>
<dbReference type="PANTHER" id="PTHR37162">
    <property type="entry name" value="HAT FAMILY DIMERISATION DOMAINCONTAINING PROTEIN-RELATED"/>
    <property type="match status" value="1"/>
</dbReference>
<dbReference type="PANTHER" id="PTHR37162:SF10">
    <property type="entry name" value="DUF4371 DOMAIN-CONTAINING PROTEIN"/>
    <property type="match status" value="1"/>
</dbReference>
<sequence>MSHDKNVLKAEVLVTNFLVQHNLPLATADHLGQLFKGAFLDSKLVKSYACAKTKTTAILNEVLAPECNEYIVPQCKVNAYSVGTDGSNDTGVRKMNPVSIRIFDVNRSKTVTNHCFYMCLTEGEHSVKASTIFSVIEDRFAQDMMPWNNCVALSVDNTNGKLLEYFEFCDQEYQSILKHLSVRWLSLECCVSRILKKYPSLKSYFLSEHFADARFQRLDDWFSNPMLEFALLFHIAAMPLFTSFILLLQRDEPTIHILKNSMRSLGANWRTILSSDKS</sequence>
<keyword evidence="3" id="KW-1185">Reference proteome</keyword>
<dbReference type="EMBL" id="MRZV01002180">
    <property type="protein sequence ID" value="PIK34419.1"/>
    <property type="molecule type" value="Genomic_DNA"/>
</dbReference>
<dbReference type="GO" id="GO:0019064">
    <property type="term" value="P:fusion of virus membrane with host plasma membrane"/>
    <property type="evidence" value="ECO:0007669"/>
    <property type="project" value="InterPro"/>
</dbReference>
<keyword evidence="1" id="KW-0472">Membrane</keyword>
<proteinExistence type="predicted"/>
<name>A0A2G8JFD8_STIJA</name>
<evidence type="ECO:0000313" key="2">
    <source>
        <dbReference type="EMBL" id="PIK34419.1"/>
    </source>
</evidence>
<reference evidence="2 3" key="1">
    <citation type="journal article" date="2017" name="PLoS Biol.">
        <title>The sea cucumber genome provides insights into morphological evolution and visceral regeneration.</title>
        <authorList>
            <person name="Zhang X."/>
            <person name="Sun L."/>
            <person name="Yuan J."/>
            <person name="Sun Y."/>
            <person name="Gao Y."/>
            <person name="Zhang L."/>
            <person name="Li S."/>
            <person name="Dai H."/>
            <person name="Hamel J.F."/>
            <person name="Liu C."/>
            <person name="Yu Y."/>
            <person name="Liu S."/>
            <person name="Lin W."/>
            <person name="Guo K."/>
            <person name="Jin S."/>
            <person name="Xu P."/>
            <person name="Storey K.B."/>
            <person name="Huan P."/>
            <person name="Zhang T."/>
            <person name="Zhou Y."/>
            <person name="Zhang J."/>
            <person name="Lin C."/>
            <person name="Li X."/>
            <person name="Xing L."/>
            <person name="Huo D."/>
            <person name="Sun M."/>
            <person name="Wang L."/>
            <person name="Mercier A."/>
            <person name="Li F."/>
            <person name="Yang H."/>
            <person name="Xiang J."/>
        </authorList>
    </citation>
    <scope>NUCLEOTIDE SEQUENCE [LARGE SCALE GENOMIC DNA]</scope>
    <source>
        <strain evidence="2">Shaxun</strain>
        <tissue evidence="2">Muscle</tissue>
    </source>
</reference>
<evidence type="ECO:0000256" key="1">
    <source>
        <dbReference type="SAM" id="Phobius"/>
    </source>
</evidence>
<keyword evidence="1" id="KW-0812">Transmembrane</keyword>
<organism evidence="2 3">
    <name type="scientific">Stichopus japonicus</name>
    <name type="common">Sea cucumber</name>
    <dbReference type="NCBI Taxonomy" id="307972"/>
    <lineage>
        <taxon>Eukaryota</taxon>
        <taxon>Metazoa</taxon>
        <taxon>Echinodermata</taxon>
        <taxon>Eleutherozoa</taxon>
        <taxon>Echinozoa</taxon>
        <taxon>Holothuroidea</taxon>
        <taxon>Aspidochirotacea</taxon>
        <taxon>Aspidochirotida</taxon>
        <taxon>Stichopodidae</taxon>
        <taxon>Apostichopus</taxon>
    </lineage>
</organism>
<gene>
    <name evidence="2" type="ORF">BSL78_28755</name>
</gene>
<dbReference type="Proteomes" id="UP000230750">
    <property type="component" value="Unassembled WGS sequence"/>
</dbReference>
<dbReference type="AlphaFoldDB" id="A0A2G8JFD8"/>
<dbReference type="GO" id="GO:0046789">
    <property type="term" value="F:host cell surface receptor binding"/>
    <property type="evidence" value="ECO:0007669"/>
    <property type="project" value="InterPro"/>
</dbReference>
<protein>
    <submittedName>
        <fullName evidence="2">Uncharacterized protein</fullName>
    </submittedName>
</protein>
<evidence type="ECO:0000313" key="3">
    <source>
        <dbReference type="Proteomes" id="UP000230750"/>
    </source>
</evidence>